<evidence type="ECO:0008006" key="3">
    <source>
        <dbReference type="Google" id="ProtNLM"/>
    </source>
</evidence>
<dbReference type="RefSeq" id="WP_230002390.1">
    <property type="nucleotide sequence ID" value="NZ_CP087134.1"/>
</dbReference>
<evidence type="ECO:0000313" key="2">
    <source>
        <dbReference type="Proteomes" id="UP001273350"/>
    </source>
</evidence>
<name>A0ABU4RH51_9FLAO</name>
<dbReference type="InterPro" id="IPR021457">
    <property type="entry name" value="DUF3108"/>
</dbReference>
<organism evidence="1 2">
    <name type="scientific">Flavobacterium cupriresistens</name>
    <dbReference type="NCBI Taxonomy" id="2893885"/>
    <lineage>
        <taxon>Bacteria</taxon>
        <taxon>Pseudomonadati</taxon>
        <taxon>Bacteroidota</taxon>
        <taxon>Flavobacteriia</taxon>
        <taxon>Flavobacteriales</taxon>
        <taxon>Flavobacteriaceae</taxon>
        <taxon>Flavobacterium</taxon>
    </lineage>
</organism>
<proteinExistence type="predicted"/>
<dbReference type="Pfam" id="PF11306">
    <property type="entry name" value="DUF3108"/>
    <property type="match status" value="1"/>
</dbReference>
<comment type="caution">
    <text evidence="1">The sequence shown here is derived from an EMBL/GenBank/DDBJ whole genome shotgun (WGS) entry which is preliminary data.</text>
</comment>
<protein>
    <recommendedName>
        <fullName evidence="3">DUF3108 domain-containing protein</fullName>
    </recommendedName>
</protein>
<accession>A0ABU4RH51</accession>
<gene>
    <name evidence="1" type="ORF">SGQ83_21295</name>
</gene>
<sequence>MKKPLFILLAIFGTFVQLHSQEKPLSPLNNPADKSLLKSETSEMNWFMLKDTLKVQIGKVQTQIQKKKEKIYIITTVDMKQSTTKWVDSTIVETQNFKPVYHSSFNQQRDMVLKFGKKITGYYLDKKTGTKTNISEEVHKPFFDSNFYPQLIRLLPLKEGYSNTISIFDYNPAAKIGAINATIKNTQETTITFKGQKKQVWKVETTDDISNNTAISTYYIDKSTREILKQEIDFGGRKMLMELVD</sequence>
<reference evidence="1 2" key="1">
    <citation type="submission" date="2023-11" db="EMBL/GenBank/DDBJ databases">
        <title>Unpublished Manusciprt.</title>
        <authorList>
            <person name="Saticioglu I.B."/>
            <person name="Ay H."/>
            <person name="Ajmi N."/>
            <person name="Altun S."/>
            <person name="Duman M."/>
        </authorList>
    </citation>
    <scope>NUCLEOTIDE SEQUENCE [LARGE SCALE GENOMIC DNA]</scope>
    <source>
        <strain evidence="1 2">Fl-318</strain>
    </source>
</reference>
<dbReference type="EMBL" id="JAWXVI010000013">
    <property type="protein sequence ID" value="MDX6191902.1"/>
    <property type="molecule type" value="Genomic_DNA"/>
</dbReference>
<evidence type="ECO:0000313" key="1">
    <source>
        <dbReference type="EMBL" id="MDX6191902.1"/>
    </source>
</evidence>
<dbReference type="Proteomes" id="UP001273350">
    <property type="component" value="Unassembled WGS sequence"/>
</dbReference>
<keyword evidence="2" id="KW-1185">Reference proteome</keyword>